<dbReference type="Proteomes" id="UP001304461">
    <property type="component" value="Unassembled WGS sequence"/>
</dbReference>
<feature type="transmembrane region" description="Helical" evidence="1">
    <location>
        <begin position="108"/>
        <end position="126"/>
    </location>
</feature>
<gene>
    <name evidence="2" type="ORF">VB738_03770</name>
</gene>
<keyword evidence="1" id="KW-1133">Transmembrane helix</keyword>
<feature type="transmembrane region" description="Helical" evidence="1">
    <location>
        <begin position="81"/>
        <end position="102"/>
    </location>
</feature>
<dbReference type="GO" id="GO:0016874">
    <property type="term" value="F:ligase activity"/>
    <property type="evidence" value="ECO:0007669"/>
    <property type="project" value="UniProtKB-KW"/>
</dbReference>
<evidence type="ECO:0000313" key="3">
    <source>
        <dbReference type="Proteomes" id="UP001304461"/>
    </source>
</evidence>
<keyword evidence="1" id="KW-0472">Membrane</keyword>
<accession>A0ABU5RRF7</accession>
<protein>
    <submittedName>
        <fullName evidence="2">O-antigen ligase domain-containing protein</fullName>
    </submittedName>
</protein>
<keyword evidence="1" id="KW-0812">Transmembrane</keyword>
<dbReference type="RefSeq" id="WP_323304481.1">
    <property type="nucleotide sequence ID" value="NZ_JAYGHX010000002.1"/>
</dbReference>
<feature type="transmembrane region" description="Helical" evidence="1">
    <location>
        <begin position="353"/>
        <end position="376"/>
    </location>
</feature>
<reference evidence="2 3" key="1">
    <citation type="submission" date="2023-12" db="EMBL/GenBank/DDBJ databases">
        <title>Baltic Sea Cyanobacteria.</title>
        <authorList>
            <person name="Delbaje E."/>
            <person name="Fewer D.P."/>
            <person name="Shishido T.K."/>
        </authorList>
    </citation>
    <scope>NUCLEOTIDE SEQUENCE [LARGE SCALE GENOMIC DNA]</scope>
    <source>
        <strain evidence="2 3">UHCC 0139</strain>
    </source>
</reference>
<organism evidence="2 3">
    <name type="scientific">Cyanobium gracile UHCC 0139</name>
    <dbReference type="NCBI Taxonomy" id="3110308"/>
    <lineage>
        <taxon>Bacteria</taxon>
        <taxon>Bacillati</taxon>
        <taxon>Cyanobacteriota</taxon>
        <taxon>Cyanophyceae</taxon>
        <taxon>Synechococcales</taxon>
        <taxon>Prochlorococcaceae</taxon>
        <taxon>Cyanobium</taxon>
    </lineage>
</organism>
<keyword evidence="3" id="KW-1185">Reference proteome</keyword>
<feature type="transmembrane region" description="Helical" evidence="1">
    <location>
        <begin position="204"/>
        <end position="224"/>
    </location>
</feature>
<sequence length="443" mass="48772">MGLKTLLSKAFQSEDDLQPSNWPERLVWWSIICTYPIWLVGGLYVVGSVLCWLLLGCLLIKILARMDHPEENEEISISPVIWLWIIGMLVMQVALIAGHVNFNLGTGAIIKSTIGWAKGWAALALYPLAGALPIRSSITTRAICIVGFHTLLIMPFLMLTPNLGLPEVLYVSPLRAVGGPGNEFFDVPLYEIDGSTGDLRWRLFAPWGPALGFVGNINFMICLLEKNRKWKLLGIAGSIVMCFVCKSRLAQLCIILIPTVTAVVSRLRKPSMLISLGVLSYLGGIFATSILTAINDYWEGFKGARAGSTRVRFALKRIAFHRWETEAPIWGHGVVEGGPHLVEYMAIGSHHTWAGVLFVKGIVGFFALAIPMLATGLDLLRRAASPHYQLGSAGLGIIIILFMYTFGENLEILVYLFWPGMVVMGMALQERKGSPQPELQPVS</sequence>
<evidence type="ECO:0000256" key="1">
    <source>
        <dbReference type="SAM" id="Phobius"/>
    </source>
</evidence>
<evidence type="ECO:0000313" key="2">
    <source>
        <dbReference type="EMBL" id="MEA5390374.1"/>
    </source>
</evidence>
<feature type="transmembrane region" description="Helical" evidence="1">
    <location>
        <begin position="138"/>
        <end position="159"/>
    </location>
</feature>
<feature type="transmembrane region" description="Helical" evidence="1">
    <location>
        <begin position="273"/>
        <end position="294"/>
    </location>
</feature>
<name>A0ABU5RRF7_9CYAN</name>
<feature type="transmembrane region" description="Helical" evidence="1">
    <location>
        <begin position="388"/>
        <end position="406"/>
    </location>
</feature>
<comment type="caution">
    <text evidence="2">The sequence shown here is derived from an EMBL/GenBank/DDBJ whole genome shotgun (WGS) entry which is preliminary data.</text>
</comment>
<feature type="transmembrane region" description="Helical" evidence="1">
    <location>
        <begin position="27"/>
        <end position="60"/>
    </location>
</feature>
<dbReference type="EMBL" id="JAYGHX010000002">
    <property type="protein sequence ID" value="MEA5390374.1"/>
    <property type="molecule type" value="Genomic_DNA"/>
</dbReference>
<keyword evidence="2" id="KW-0436">Ligase</keyword>
<proteinExistence type="predicted"/>